<evidence type="ECO:0000313" key="1">
    <source>
        <dbReference type="EMBL" id="MDU8990944.1"/>
    </source>
</evidence>
<dbReference type="SUPFAM" id="SSF63829">
    <property type="entry name" value="Calcium-dependent phosphotriesterase"/>
    <property type="match status" value="1"/>
</dbReference>
<protein>
    <submittedName>
        <fullName evidence="1">Uncharacterized protein</fullName>
    </submittedName>
</protein>
<reference evidence="1 2" key="1">
    <citation type="submission" date="2023-02" db="EMBL/GenBank/DDBJ databases">
        <authorList>
            <person name="Maleckis M."/>
        </authorList>
    </citation>
    <scope>NUCLEOTIDE SEQUENCE [LARGE SCALE GENOMIC DNA]</scope>
    <source>
        <strain evidence="1 2">P8-A2</strain>
    </source>
</reference>
<dbReference type="Proteomes" id="UP001257627">
    <property type="component" value="Unassembled WGS sequence"/>
</dbReference>
<organism evidence="1 2">
    <name type="scientific">Streptomyces mirabilis</name>
    <dbReference type="NCBI Taxonomy" id="68239"/>
    <lineage>
        <taxon>Bacteria</taxon>
        <taxon>Bacillati</taxon>
        <taxon>Actinomycetota</taxon>
        <taxon>Actinomycetes</taxon>
        <taxon>Kitasatosporales</taxon>
        <taxon>Streptomycetaceae</taxon>
        <taxon>Streptomyces</taxon>
    </lineage>
</organism>
<comment type="caution">
    <text evidence="1">The sequence shown here is derived from an EMBL/GenBank/DDBJ whole genome shotgun (WGS) entry which is preliminary data.</text>
</comment>
<name>A0ABU3UAL2_9ACTN</name>
<dbReference type="InterPro" id="IPR011042">
    <property type="entry name" value="6-blade_b-propeller_TolB-like"/>
</dbReference>
<accession>A0ABU3UAL2</accession>
<gene>
    <name evidence="1" type="ORF">PU648_00505</name>
</gene>
<keyword evidence="2" id="KW-1185">Reference proteome</keyword>
<dbReference type="Gene3D" id="2.120.10.30">
    <property type="entry name" value="TolB, C-terminal domain"/>
    <property type="match status" value="1"/>
</dbReference>
<evidence type="ECO:0000313" key="2">
    <source>
        <dbReference type="Proteomes" id="UP001257627"/>
    </source>
</evidence>
<dbReference type="EMBL" id="JARAKF010000001">
    <property type="protein sequence ID" value="MDU8990944.1"/>
    <property type="molecule type" value="Genomic_DNA"/>
</dbReference>
<proteinExistence type="predicted"/>
<dbReference type="RefSeq" id="WP_181360979.1">
    <property type="nucleotide sequence ID" value="NZ_JARAKF010000001.1"/>
</dbReference>
<sequence>MPLGANGLRFHNGAVWVSNLSKGTLLRIPVTAKGTPGLAKVVTDKLPGADDFSFLSRRSDVVFATENGPNQIAVVSPKGAVKTVLTAADGLTSPTATAVRGNRLYITDAGLNKPHAAKLQTGHIDLSALRADRTR</sequence>